<evidence type="ECO:0000313" key="1">
    <source>
        <dbReference type="EMBL" id="TID13949.1"/>
    </source>
</evidence>
<dbReference type="EMBL" id="SNSC02000024">
    <property type="protein sequence ID" value="TID13949.1"/>
    <property type="molecule type" value="Genomic_DNA"/>
</dbReference>
<protein>
    <submittedName>
        <fullName evidence="1">Uncharacterized protein</fullName>
    </submittedName>
</protein>
<proteinExistence type="predicted"/>
<sequence>MQPVNSGYTKSVPGNILESLSWRALGFPQPRRLAVFSAPKAHSMLSKKLIDPFQAHGSPSSRAYWVVMQSRSIKDLLMLAQPQMTREHPEELEIHLPLALSVTDGSSIAVELAIVR</sequence>
<evidence type="ECO:0000313" key="2">
    <source>
        <dbReference type="Proteomes" id="UP000298493"/>
    </source>
</evidence>
<organism evidence="1 2">
    <name type="scientific">Venturia nashicola</name>
    <dbReference type="NCBI Taxonomy" id="86259"/>
    <lineage>
        <taxon>Eukaryota</taxon>
        <taxon>Fungi</taxon>
        <taxon>Dikarya</taxon>
        <taxon>Ascomycota</taxon>
        <taxon>Pezizomycotina</taxon>
        <taxon>Dothideomycetes</taxon>
        <taxon>Pleosporomycetidae</taxon>
        <taxon>Venturiales</taxon>
        <taxon>Venturiaceae</taxon>
        <taxon>Venturia</taxon>
    </lineage>
</organism>
<dbReference type="AlphaFoldDB" id="A0A4Z1NF33"/>
<reference evidence="1 2" key="1">
    <citation type="submission" date="2019-04" db="EMBL/GenBank/DDBJ databases">
        <title>High contiguity whole genome sequence and gene annotation resource for two Venturia nashicola isolates.</title>
        <authorList>
            <person name="Prokchorchik M."/>
            <person name="Won K."/>
            <person name="Lee Y."/>
            <person name="Choi E.D."/>
            <person name="Segonzac C."/>
            <person name="Sohn K.H."/>
        </authorList>
    </citation>
    <scope>NUCLEOTIDE SEQUENCE [LARGE SCALE GENOMIC DNA]</scope>
    <source>
        <strain evidence="1 2">PRI2</strain>
    </source>
</reference>
<comment type="caution">
    <text evidence="1">The sequence shown here is derived from an EMBL/GenBank/DDBJ whole genome shotgun (WGS) entry which is preliminary data.</text>
</comment>
<accession>A0A4Z1NF33</accession>
<gene>
    <name evidence="1" type="ORF">E6O75_ATG07181</name>
</gene>
<keyword evidence="2" id="KW-1185">Reference proteome</keyword>
<name>A0A4Z1NF33_9PEZI</name>
<dbReference type="Proteomes" id="UP000298493">
    <property type="component" value="Unassembled WGS sequence"/>
</dbReference>